<dbReference type="GO" id="GO:0003700">
    <property type="term" value="F:DNA-binding transcription factor activity"/>
    <property type="evidence" value="ECO:0007669"/>
    <property type="project" value="InterPro"/>
</dbReference>
<dbReference type="PRINTS" id="PR00778">
    <property type="entry name" value="HTHARSR"/>
</dbReference>
<feature type="domain" description="HTH arsR-type" evidence="4">
    <location>
        <begin position="3"/>
        <end position="95"/>
    </location>
</feature>
<organism evidence="5 6">
    <name type="scientific">Levilactobacillus acidifarinae DSM 19394 = JCM 15949</name>
    <dbReference type="NCBI Taxonomy" id="1423715"/>
    <lineage>
        <taxon>Bacteria</taxon>
        <taxon>Bacillati</taxon>
        <taxon>Bacillota</taxon>
        <taxon>Bacilli</taxon>
        <taxon>Lactobacillales</taxon>
        <taxon>Lactobacillaceae</taxon>
        <taxon>Levilactobacillus</taxon>
    </lineage>
</organism>
<protein>
    <recommendedName>
        <fullName evidence="4">HTH arsR-type domain-containing protein</fullName>
    </recommendedName>
</protein>
<evidence type="ECO:0000256" key="1">
    <source>
        <dbReference type="ARBA" id="ARBA00023015"/>
    </source>
</evidence>
<name>A0A0R1LSZ7_9LACO</name>
<reference evidence="5 6" key="1">
    <citation type="journal article" date="2015" name="Genome Announc.">
        <title>Expanding the biotechnology potential of lactobacilli through comparative genomics of 213 strains and associated genera.</title>
        <authorList>
            <person name="Sun Z."/>
            <person name="Harris H.M."/>
            <person name="McCann A."/>
            <person name="Guo C."/>
            <person name="Argimon S."/>
            <person name="Zhang W."/>
            <person name="Yang X."/>
            <person name="Jeffery I.B."/>
            <person name="Cooney J.C."/>
            <person name="Kagawa T.F."/>
            <person name="Liu W."/>
            <person name="Song Y."/>
            <person name="Salvetti E."/>
            <person name="Wrobel A."/>
            <person name="Rasinkangas P."/>
            <person name="Parkhill J."/>
            <person name="Rea M.C."/>
            <person name="O'Sullivan O."/>
            <person name="Ritari J."/>
            <person name="Douillard F.P."/>
            <person name="Paul Ross R."/>
            <person name="Yang R."/>
            <person name="Briner A.E."/>
            <person name="Felis G.E."/>
            <person name="de Vos W.M."/>
            <person name="Barrangou R."/>
            <person name="Klaenhammer T.R."/>
            <person name="Caufield P.W."/>
            <person name="Cui Y."/>
            <person name="Zhang H."/>
            <person name="O'Toole P.W."/>
        </authorList>
    </citation>
    <scope>NUCLEOTIDE SEQUENCE [LARGE SCALE GENOMIC DNA]</scope>
    <source>
        <strain evidence="5 6">DSM 19394</strain>
    </source>
</reference>
<dbReference type="GO" id="GO:0003677">
    <property type="term" value="F:DNA binding"/>
    <property type="evidence" value="ECO:0007669"/>
    <property type="project" value="UniProtKB-KW"/>
</dbReference>
<dbReference type="OrthoDB" id="9794330at2"/>
<dbReference type="InterPro" id="IPR036388">
    <property type="entry name" value="WH-like_DNA-bd_sf"/>
</dbReference>
<evidence type="ECO:0000256" key="2">
    <source>
        <dbReference type="ARBA" id="ARBA00023125"/>
    </source>
</evidence>
<gene>
    <name evidence="5" type="ORF">FD25_GL000519</name>
</gene>
<dbReference type="PROSITE" id="PS50987">
    <property type="entry name" value="HTH_ARSR_2"/>
    <property type="match status" value="1"/>
</dbReference>
<dbReference type="RefSeq" id="WP_057803594.1">
    <property type="nucleotide sequence ID" value="NZ_AZDV01000026.1"/>
</dbReference>
<dbReference type="InterPro" id="IPR001845">
    <property type="entry name" value="HTH_ArsR_DNA-bd_dom"/>
</dbReference>
<dbReference type="PANTHER" id="PTHR33154:SF25">
    <property type="entry name" value="LMO0101 PROTEIN"/>
    <property type="match status" value="1"/>
</dbReference>
<keyword evidence="2" id="KW-0238">DNA-binding</keyword>
<dbReference type="PANTHER" id="PTHR33154">
    <property type="entry name" value="TRANSCRIPTIONAL REGULATOR, ARSR FAMILY"/>
    <property type="match status" value="1"/>
</dbReference>
<sequence>MPRSNSELNTQVQVFKALADPTRLAILKLLKRAPEALICGQVGAQLGISKTSGSYHFKLLEAAELIIVNKVAREKYVTLNQAVIDRDVTQFYQQL</sequence>
<evidence type="ECO:0000256" key="3">
    <source>
        <dbReference type="ARBA" id="ARBA00023163"/>
    </source>
</evidence>
<comment type="caution">
    <text evidence="5">The sequence shown here is derived from an EMBL/GenBank/DDBJ whole genome shotgun (WGS) entry which is preliminary data.</text>
</comment>
<evidence type="ECO:0000313" key="5">
    <source>
        <dbReference type="EMBL" id="KRK94551.1"/>
    </source>
</evidence>
<dbReference type="AlphaFoldDB" id="A0A0R1LSZ7"/>
<dbReference type="EMBL" id="AZDV01000026">
    <property type="protein sequence ID" value="KRK94551.1"/>
    <property type="molecule type" value="Genomic_DNA"/>
</dbReference>
<keyword evidence="3" id="KW-0804">Transcription</keyword>
<dbReference type="InterPro" id="IPR011991">
    <property type="entry name" value="ArsR-like_HTH"/>
</dbReference>
<dbReference type="InterPro" id="IPR051081">
    <property type="entry name" value="HTH_MetalResp_TranReg"/>
</dbReference>
<dbReference type="STRING" id="1423715.FD25_GL000519"/>
<evidence type="ECO:0000313" key="6">
    <source>
        <dbReference type="Proteomes" id="UP000051955"/>
    </source>
</evidence>
<dbReference type="SMART" id="SM00418">
    <property type="entry name" value="HTH_ARSR"/>
    <property type="match status" value="1"/>
</dbReference>
<evidence type="ECO:0000259" key="4">
    <source>
        <dbReference type="PROSITE" id="PS50987"/>
    </source>
</evidence>
<dbReference type="Proteomes" id="UP000051955">
    <property type="component" value="Unassembled WGS sequence"/>
</dbReference>
<dbReference type="Gene3D" id="1.10.10.10">
    <property type="entry name" value="Winged helix-like DNA-binding domain superfamily/Winged helix DNA-binding domain"/>
    <property type="match status" value="1"/>
</dbReference>
<accession>A0A0R1LSZ7</accession>
<dbReference type="PATRIC" id="fig|1423715.3.peg.543"/>
<keyword evidence="1" id="KW-0805">Transcription regulation</keyword>
<proteinExistence type="predicted"/>
<keyword evidence="6" id="KW-1185">Reference proteome</keyword>
<dbReference type="SUPFAM" id="SSF46785">
    <property type="entry name" value="Winged helix' DNA-binding domain"/>
    <property type="match status" value="1"/>
</dbReference>
<dbReference type="InterPro" id="IPR036390">
    <property type="entry name" value="WH_DNA-bd_sf"/>
</dbReference>
<dbReference type="CDD" id="cd00090">
    <property type="entry name" value="HTH_ARSR"/>
    <property type="match status" value="1"/>
</dbReference>
<dbReference type="Pfam" id="PF12840">
    <property type="entry name" value="HTH_20"/>
    <property type="match status" value="1"/>
</dbReference>